<gene>
    <name evidence="2" type="ORF">DGAL_LOCUS10882</name>
</gene>
<feature type="signal peptide" evidence="1">
    <location>
        <begin position="1"/>
        <end position="20"/>
    </location>
</feature>
<protein>
    <submittedName>
        <fullName evidence="2">Uncharacterized protein</fullName>
    </submittedName>
</protein>
<organism evidence="2 3">
    <name type="scientific">Daphnia galeata</name>
    <dbReference type="NCBI Taxonomy" id="27404"/>
    <lineage>
        <taxon>Eukaryota</taxon>
        <taxon>Metazoa</taxon>
        <taxon>Ecdysozoa</taxon>
        <taxon>Arthropoda</taxon>
        <taxon>Crustacea</taxon>
        <taxon>Branchiopoda</taxon>
        <taxon>Diplostraca</taxon>
        <taxon>Cladocera</taxon>
        <taxon>Anomopoda</taxon>
        <taxon>Daphniidae</taxon>
        <taxon>Daphnia</taxon>
    </lineage>
</organism>
<dbReference type="OrthoDB" id="10376435at2759"/>
<dbReference type="Proteomes" id="UP000789390">
    <property type="component" value="Unassembled WGS sequence"/>
</dbReference>
<dbReference type="AlphaFoldDB" id="A0A8J2RRL5"/>
<name>A0A8J2RRL5_9CRUS</name>
<evidence type="ECO:0000313" key="2">
    <source>
        <dbReference type="EMBL" id="CAH0107562.1"/>
    </source>
</evidence>
<accession>A0A8J2RRL5</accession>
<dbReference type="EMBL" id="CAKKLH010000277">
    <property type="protein sequence ID" value="CAH0107562.1"/>
    <property type="molecule type" value="Genomic_DNA"/>
</dbReference>
<evidence type="ECO:0000256" key="1">
    <source>
        <dbReference type="SAM" id="SignalP"/>
    </source>
</evidence>
<evidence type="ECO:0000313" key="3">
    <source>
        <dbReference type="Proteomes" id="UP000789390"/>
    </source>
</evidence>
<proteinExistence type="predicted"/>
<sequence length="97" mass="11009">MSRRILILSFCVLLSNHVEATRSGYLQASPKVMERKGSDLSEFYALFGSDETAAKQPCVGSSCPDQRPNRFPTRKADASDFDFLFRTFNDHSKTRQQ</sequence>
<keyword evidence="1" id="KW-0732">Signal</keyword>
<reference evidence="2" key="1">
    <citation type="submission" date="2021-11" db="EMBL/GenBank/DDBJ databases">
        <authorList>
            <person name="Schell T."/>
        </authorList>
    </citation>
    <scope>NUCLEOTIDE SEQUENCE</scope>
    <source>
        <strain evidence="2">M5</strain>
    </source>
</reference>
<feature type="chain" id="PRO_5035269462" evidence="1">
    <location>
        <begin position="21"/>
        <end position="97"/>
    </location>
</feature>
<comment type="caution">
    <text evidence="2">The sequence shown here is derived from an EMBL/GenBank/DDBJ whole genome shotgun (WGS) entry which is preliminary data.</text>
</comment>
<keyword evidence="3" id="KW-1185">Reference proteome</keyword>